<evidence type="ECO:0000313" key="1">
    <source>
        <dbReference type="EMBL" id="GHE80249.1"/>
    </source>
</evidence>
<gene>
    <name evidence="1" type="ORF">GCM10017786_07900</name>
</gene>
<proteinExistence type="predicted"/>
<protein>
    <submittedName>
        <fullName evidence="1">Uncharacterized protein</fullName>
    </submittedName>
</protein>
<dbReference type="Proteomes" id="UP000605897">
    <property type="component" value="Unassembled WGS sequence"/>
</dbReference>
<organism evidence="1 2">
    <name type="scientific">Amycolatopsis deserti</name>
    <dbReference type="NCBI Taxonomy" id="185696"/>
    <lineage>
        <taxon>Bacteria</taxon>
        <taxon>Bacillati</taxon>
        <taxon>Actinomycetota</taxon>
        <taxon>Actinomycetes</taxon>
        <taxon>Pseudonocardiales</taxon>
        <taxon>Pseudonocardiaceae</taxon>
        <taxon>Amycolatopsis</taxon>
    </lineage>
</organism>
<dbReference type="EMBL" id="BNAU01000001">
    <property type="protein sequence ID" value="GHE80249.1"/>
    <property type="molecule type" value="Genomic_DNA"/>
</dbReference>
<accession>A0ABQ3IEN5</accession>
<name>A0ABQ3IEN5_9PSEU</name>
<evidence type="ECO:0000313" key="2">
    <source>
        <dbReference type="Proteomes" id="UP000605897"/>
    </source>
</evidence>
<sequence length="61" mass="6705">MVYAEYDPIAVVHSDDLLEEHGDTRRHAAIDLQAVADQCWAGVVDQARTRAVKLPAETSAE</sequence>
<dbReference type="RefSeq" id="WP_308431322.1">
    <property type="nucleotide sequence ID" value="NZ_BNAU01000001.1"/>
</dbReference>
<comment type="caution">
    <text evidence="1">The sequence shown here is derived from an EMBL/GenBank/DDBJ whole genome shotgun (WGS) entry which is preliminary data.</text>
</comment>
<reference evidence="2" key="1">
    <citation type="journal article" date="2019" name="Int. J. Syst. Evol. Microbiol.">
        <title>The Global Catalogue of Microorganisms (GCM) 10K type strain sequencing project: providing services to taxonomists for standard genome sequencing and annotation.</title>
        <authorList>
            <consortium name="The Broad Institute Genomics Platform"/>
            <consortium name="The Broad Institute Genome Sequencing Center for Infectious Disease"/>
            <person name="Wu L."/>
            <person name="Ma J."/>
        </authorList>
    </citation>
    <scope>NUCLEOTIDE SEQUENCE [LARGE SCALE GENOMIC DNA]</scope>
    <source>
        <strain evidence="2">CGMCC 4.7677</strain>
    </source>
</reference>
<keyword evidence="2" id="KW-1185">Reference proteome</keyword>